<proteinExistence type="predicted"/>
<sequence length="48" mass="5076">MKVSAGAGEQAACVPCRKQLTASLGRGPRRMINHIRGLQDDVLKAITG</sequence>
<dbReference type="EMBL" id="FCOK02000017">
    <property type="protein sequence ID" value="SAL33750.1"/>
    <property type="molecule type" value="Genomic_DNA"/>
</dbReference>
<accession>A0A158GQP7</accession>
<evidence type="ECO:0000313" key="2">
    <source>
        <dbReference type="Proteomes" id="UP000054683"/>
    </source>
</evidence>
<dbReference type="AlphaFoldDB" id="A0A158GQP7"/>
<protein>
    <submittedName>
        <fullName evidence="1">Uncharacterized protein</fullName>
    </submittedName>
</protein>
<organism evidence="1 2">
    <name type="scientific">Caballeronia udeis</name>
    <dbReference type="NCBI Taxonomy" id="1232866"/>
    <lineage>
        <taxon>Bacteria</taxon>
        <taxon>Pseudomonadati</taxon>
        <taxon>Pseudomonadota</taxon>
        <taxon>Betaproteobacteria</taxon>
        <taxon>Burkholderiales</taxon>
        <taxon>Burkholderiaceae</taxon>
        <taxon>Caballeronia</taxon>
    </lineage>
</organism>
<name>A0A158GQP7_9BURK</name>
<dbReference type="Proteomes" id="UP000054683">
    <property type="component" value="Unassembled WGS sequence"/>
</dbReference>
<evidence type="ECO:0000313" key="1">
    <source>
        <dbReference type="EMBL" id="SAL33750.1"/>
    </source>
</evidence>
<gene>
    <name evidence="1" type="ORF">AWB69_03059</name>
</gene>
<reference evidence="1 2" key="1">
    <citation type="submission" date="2016-01" db="EMBL/GenBank/DDBJ databases">
        <authorList>
            <person name="Oliw E.H."/>
        </authorList>
    </citation>
    <scope>NUCLEOTIDE SEQUENCE [LARGE SCALE GENOMIC DNA]</scope>
    <source>
        <strain evidence="1">LMG 27134</strain>
    </source>
</reference>